<reference evidence="8 9" key="1">
    <citation type="submission" date="2013-05" db="EMBL/GenBank/DDBJ databases">
        <title>Genome assembly of Chondromyces apiculatus DSM 436.</title>
        <authorList>
            <person name="Sharma G."/>
            <person name="Khatri I."/>
            <person name="Kaur C."/>
            <person name="Mayilraj S."/>
            <person name="Subramanian S."/>
        </authorList>
    </citation>
    <scope>NUCLEOTIDE SEQUENCE [LARGE SCALE GENOMIC DNA]</scope>
    <source>
        <strain evidence="8 9">DSM 436</strain>
    </source>
</reference>
<evidence type="ECO:0000313" key="8">
    <source>
        <dbReference type="EMBL" id="EYF06005.1"/>
    </source>
</evidence>
<dbReference type="Proteomes" id="UP000019678">
    <property type="component" value="Unassembled WGS sequence"/>
</dbReference>
<dbReference type="EMBL" id="ASRX01000019">
    <property type="protein sequence ID" value="EYF06005.1"/>
    <property type="molecule type" value="Genomic_DNA"/>
</dbReference>
<dbReference type="InterPro" id="IPR011639">
    <property type="entry name" value="MethylTrfase_TaqI-like_dom"/>
</dbReference>
<dbReference type="EC" id="2.1.1.72" evidence="1"/>
<name>A0A017TB05_9BACT</name>
<dbReference type="PROSITE" id="PS50166">
    <property type="entry name" value="IMPORTIN_B_NT"/>
    <property type="match status" value="1"/>
</dbReference>
<dbReference type="InterPro" id="IPR002052">
    <property type="entry name" value="DNA_methylase_N6_adenine_CS"/>
</dbReference>
<comment type="catalytic activity">
    <reaction evidence="5">
        <text>a 2'-deoxyadenosine in DNA + S-adenosyl-L-methionine = an N(6)-methyl-2'-deoxyadenosine in DNA + S-adenosyl-L-homocysteine + H(+)</text>
        <dbReference type="Rhea" id="RHEA:15197"/>
        <dbReference type="Rhea" id="RHEA-COMP:12418"/>
        <dbReference type="Rhea" id="RHEA-COMP:12419"/>
        <dbReference type="ChEBI" id="CHEBI:15378"/>
        <dbReference type="ChEBI" id="CHEBI:57856"/>
        <dbReference type="ChEBI" id="CHEBI:59789"/>
        <dbReference type="ChEBI" id="CHEBI:90615"/>
        <dbReference type="ChEBI" id="CHEBI:90616"/>
        <dbReference type="EC" id="2.1.1.72"/>
    </reaction>
</comment>
<feature type="domain" description="Importin N-terminal" evidence="7">
    <location>
        <begin position="12"/>
        <end position="97"/>
    </location>
</feature>
<evidence type="ECO:0000256" key="3">
    <source>
        <dbReference type="ARBA" id="ARBA00022679"/>
    </source>
</evidence>
<dbReference type="PRINTS" id="PR00507">
    <property type="entry name" value="N12N6MTFRASE"/>
</dbReference>
<gene>
    <name evidence="8" type="ORF">CAP_2465</name>
</gene>
<dbReference type="GO" id="GO:0006886">
    <property type="term" value="P:intracellular protein transport"/>
    <property type="evidence" value="ECO:0007669"/>
    <property type="project" value="InterPro"/>
</dbReference>
<dbReference type="InterPro" id="IPR001494">
    <property type="entry name" value="Importin-beta_N"/>
</dbReference>
<evidence type="ECO:0000256" key="6">
    <source>
        <dbReference type="SAM" id="MobiDB-lite"/>
    </source>
</evidence>
<dbReference type="SUPFAM" id="SSF53335">
    <property type="entry name" value="S-adenosyl-L-methionine-dependent methyltransferases"/>
    <property type="match status" value="1"/>
</dbReference>
<evidence type="ECO:0000256" key="4">
    <source>
        <dbReference type="ARBA" id="ARBA00022691"/>
    </source>
</evidence>
<dbReference type="STRING" id="1192034.CAP_2465"/>
<protein>
    <recommendedName>
        <fullName evidence="1">site-specific DNA-methyltransferase (adenine-specific)</fullName>
        <ecNumber evidence="1">2.1.1.72</ecNumber>
    </recommendedName>
</protein>
<evidence type="ECO:0000313" key="9">
    <source>
        <dbReference type="Proteomes" id="UP000019678"/>
    </source>
</evidence>
<dbReference type="GO" id="GO:0006304">
    <property type="term" value="P:DNA modification"/>
    <property type="evidence" value="ECO:0007669"/>
    <property type="project" value="InterPro"/>
</dbReference>
<dbReference type="Gene3D" id="3.40.50.150">
    <property type="entry name" value="Vaccinia Virus protein VP39"/>
    <property type="match status" value="1"/>
</dbReference>
<keyword evidence="3" id="KW-0808">Transferase</keyword>
<dbReference type="PROSITE" id="PS00092">
    <property type="entry name" value="N6_MTASE"/>
    <property type="match status" value="1"/>
</dbReference>
<dbReference type="InterPro" id="IPR029063">
    <property type="entry name" value="SAM-dependent_MTases_sf"/>
</dbReference>
<dbReference type="RefSeq" id="WP_063748689.1">
    <property type="nucleotide sequence ID" value="NZ_ASRX01000019.1"/>
</dbReference>
<sequence>MAAKRKTKAREAQLAFEALSIEGGLLSPEWLSKVAQLQAGTQAEADYRIPKGLNLRDEIGRYWRIAQAHWADFKSGREAKADTKAISERFVLALLRDAFGFMSLTAVEPAILAERSYPIGYTALGGRVPVVIAPADSGLDALASAFGEGSRKRSVFGLAQEYLNAQEGALWGIVSDGTSLRVVRDNASLTRPAWIEADLQRIFTEERYADFAALWLLCHETRFGREGQAVTECTLEAWRNAGREEGTRAREHLRRGVEEALITLGQGFLSHAENQALRADLQNGTLPVKDYFNQLLRLVYRLIFLLTAEERGLLHPDGTSDAAKALYTNGYGMRRLRERSVKRSARDRFSDLWEATKMVCRCLGAGEPRLGLPALAGIFATNQCPTLDASKLENRALLLAVFKLAWLREDGSLSRVNWRDMGPEELGSVYESLLELVPRIAKDERQFAFATGGETKGNARKTTGSYYTPDSLVQVLLDSALEPVIADTIAKNPGNPIEALLGLSIVDPACGSGHFILAAARRLAAHVARFHVNGTPSAAEYRHALRQVVGRCIFGVDLNPMAVELCKVGLWMEAVEPGLPLTFLNSHIQHGNALLGTTPELMAKGIPDAAWDPIEGDDKKTASSLKKRNKKHAVAEQMAMSFLVPISQTEAQTVTRAVAELDAASDVKLEELTKKEERWDGILGSPEYRHQKFVADAWCAAFVWPKQPGELTDAAPTNELWRQIRDGQGSAPALTAKTVGELAEQYRFFHWHLQFPQVFARGGFDVVLGNPPWEKVKLQEQEFFATRSEEIATAANAATRKMLIAKLPKANPQLWADWCAASRRAEGESHSIRQSGRYPMCGKGDVNTYAIFAEHNRSSLGPRGRAGFVVPTGLATDDTTKEYFSELVSKHELFRFYSFENEEFIFPGVHHAFKFALLAISRSGGEKAADLTFFARTTSALADLERHFSLAPDDFETLNPNTRTCPTFRSRRDAEINLRIYRAAGILLRDDDADGNPWKFRIHSRLWHMAEDADAFHTADSLRGLGWQGQGPRFVRQDETMVPLVEAKMLHHFDHRFGTYAGQSDAQANQGKLPELDDAQHADPHLLTLPHYWVDEREAERRLAEFWTRGWLLGWRKIARSTDQRTMIAVLFPKTAAGDAIPLAFPGASPSLVAALYANLCTFALDYCARQKVGGTNVTFNYVKQFPVLSTARFSERCQWADGSYVDWLLPRVRELVYTAWDLEPFARDVDYAGTPFRWDAERRFRLRCELDAAFFHLYAFSRDEVDYVMETFPVVRRNDEKAHGEYRTKRVILDVFDELTKAAQIGKPYRTSLDPLPGTSGAGYGTFSPDGTPRDYAEALRMGLLFTLIRCSGEGGISSGALSRALLWLRDSKHATSWLDGTLLADFERIRESDPLIADGTADSQSTKLLEALENEKAITQDGKGIVRLRARGSIPNWLPQTPTLARLASVMLGALERAEQGAATTPAVEKVTTGRAKRA</sequence>
<evidence type="ECO:0000256" key="2">
    <source>
        <dbReference type="ARBA" id="ARBA00022603"/>
    </source>
</evidence>
<dbReference type="InterPro" id="IPR050953">
    <property type="entry name" value="N4_N6_ade-DNA_methylase"/>
</dbReference>
<dbReference type="GO" id="GO:0003676">
    <property type="term" value="F:nucleic acid binding"/>
    <property type="evidence" value="ECO:0007669"/>
    <property type="project" value="InterPro"/>
</dbReference>
<keyword evidence="9" id="KW-1185">Reference proteome</keyword>
<dbReference type="OrthoDB" id="9761012at2"/>
<dbReference type="eggNOG" id="COG1002">
    <property type="taxonomic scope" value="Bacteria"/>
</dbReference>
<feature type="region of interest" description="Disordered" evidence="6">
    <location>
        <begin position="1461"/>
        <end position="1481"/>
    </location>
</feature>
<keyword evidence="4" id="KW-0949">S-adenosyl-L-methionine</keyword>
<dbReference type="PANTHER" id="PTHR33841">
    <property type="entry name" value="DNA METHYLTRANSFERASE YEEA-RELATED"/>
    <property type="match status" value="1"/>
</dbReference>
<evidence type="ECO:0000256" key="1">
    <source>
        <dbReference type="ARBA" id="ARBA00011900"/>
    </source>
</evidence>
<comment type="caution">
    <text evidence="8">The sequence shown here is derived from an EMBL/GenBank/DDBJ whole genome shotgun (WGS) entry which is preliminary data.</text>
</comment>
<dbReference type="Pfam" id="PF07669">
    <property type="entry name" value="Eco57I"/>
    <property type="match status" value="1"/>
</dbReference>
<dbReference type="GO" id="GO:0032259">
    <property type="term" value="P:methylation"/>
    <property type="evidence" value="ECO:0007669"/>
    <property type="project" value="UniProtKB-KW"/>
</dbReference>
<accession>A0A017TB05</accession>
<dbReference type="PANTHER" id="PTHR33841:SF1">
    <property type="entry name" value="DNA METHYLTRANSFERASE A"/>
    <property type="match status" value="1"/>
</dbReference>
<keyword evidence="2" id="KW-0489">Methyltransferase</keyword>
<evidence type="ECO:0000259" key="7">
    <source>
        <dbReference type="PROSITE" id="PS50166"/>
    </source>
</evidence>
<dbReference type="GO" id="GO:0009007">
    <property type="term" value="F:site-specific DNA-methyltransferase (adenine-specific) activity"/>
    <property type="evidence" value="ECO:0007669"/>
    <property type="project" value="UniProtKB-EC"/>
</dbReference>
<evidence type="ECO:0000256" key="5">
    <source>
        <dbReference type="ARBA" id="ARBA00047942"/>
    </source>
</evidence>
<organism evidence="8 9">
    <name type="scientific">Chondromyces apiculatus DSM 436</name>
    <dbReference type="NCBI Taxonomy" id="1192034"/>
    <lineage>
        <taxon>Bacteria</taxon>
        <taxon>Pseudomonadati</taxon>
        <taxon>Myxococcota</taxon>
        <taxon>Polyangia</taxon>
        <taxon>Polyangiales</taxon>
        <taxon>Polyangiaceae</taxon>
        <taxon>Chondromyces</taxon>
    </lineage>
</organism>
<proteinExistence type="predicted"/>
<dbReference type="GO" id="GO:0031267">
    <property type="term" value="F:small GTPase binding"/>
    <property type="evidence" value="ECO:0007669"/>
    <property type="project" value="InterPro"/>
</dbReference>